<dbReference type="PANTHER" id="PTHR31881:SF6">
    <property type="entry name" value="OS09G0494600 PROTEIN"/>
    <property type="match status" value="1"/>
</dbReference>
<keyword evidence="1" id="KW-1133">Transmembrane helix</keyword>
<feature type="transmembrane region" description="Helical" evidence="1">
    <location>
        <begin position="86"/>
        <end position="108"/>
    </location>
</feature>
<dbReference type="EnsemblPlants" id="OB09G21630.1">
    <property type="protein sequence ID" value="OB09G21630.1"/>
    <property type="gene ID" value="OB09G21630"/>
</dbReference>
<keyword evidence="1" id="KW-0812">Transmembrane</keyword>
<feature type="chain" id="PRO_5003774206" evidence="2">
    <location>
        <begin position="24"/>
        <end position="142"/>
    </location>
</feature>
<dbReference type="InterPro" id="IPR006747">
    <property type="entry name" value="DUF599"/>
</dbReference>
<evidence type="ECO:0000313" key="3">
    <source>
        <dbReference type="EnsemblPlants" id="OB09G21630.1"/>
    </source>
</evidence>
<dbReference type="Proteomes" id="UP000006038">
    <property type="component" value="Chromosome 9"/>
</dbReference>
<sequence length="142" mass="15284">MMALKYVALLLVFLVAFLCHSLAICFLNEASFLVNTSSTLLPSSSSDEGRRLLGLPSTMDYIDEVLERGFTLSFAGNRIFFAGVPLLLWIFGPLLAFLSSLVMIPILYNLDVVNPKPAAASSTNGKLDKINGAAAIDCATHV</sequence>
<dbReference type="HOGENOM" id="CLU_150889_1_0_1"/>
<dbReference type="AlphaFoldDB" id="J3MYT4"/>
<evidence type="ECO:0000256" key="2">
    <source>
        <dbReference type="SAM" id="SignalP"/>
    </source>
</evidence>
<keyword evidence="2" id="KW-0732">Signal</keyword>
<name>J3MYT4_ORYBR</name>
<proteinExistence type="predicted"/>
<organism evidence="3">
    <name type="scientific">Oryza brachyantha</name>
    <name type="common">malo sina</name>
    <dbReference type="NCBI Taxonomy" id="4533"/>
    <lineage>
        <taxon>Eukaryota</taxon>
        <taxon>Viridiplantae</taxon>
        <taxon>Streptophyta</taxon>
        <taxon>Embryophyta</taxon>
        <taxon>Tracheophyta</taxon>
        <taxon>Spermatophyta</taxon>
        <taxon>Magnoliopsida</taxon>
        <taxon>Liliopsida</taxon>
        <taxon>Poales</taxon>
        <taxon>Poaceae</taxon>
        <taxon>BOP clade</taxon>
        <taxon>Oryzoideae</taxon>
        <taxon>Oryzeae</taxon>
        <taxon>Oryzinae</taxon>
        <taxon>Oryza</taxon>
    </lineage>
</organism>
<keyword evidence="1" id="KW-0472">Membrane</keyword>
<accession>J3MYT4</accession>
<evidence type="ECO:0000313" key="4">
    <source>
        <dbReference type="Proteomes" id="UP000006038"/>
    </source>
</evidence>
<keyword evidence="4" id="KW-1185">Reference proteome</keyword>
<protein>
    <submittedName>
        <fullName evidence="3">Uncharacterized protein</fullName>
    </submittedName>
</protein>
<dbReference type="Pfam" id="PF04654">
    <property type="entry name" value="DUF599"/>
    <property type="match status" value="1"/>
</dbReference>
<reference evidence="3" key="1">
    <citation type="journal article" date="2013" name="Nat. Commun.">
        <title>Whole-genome sequencing of Oryza brachyantha reveals mechanisms underlying Oryza genome evolution.</title>
        <authorList>
            <person name="Chen J."/>
            <person name="Huang Q."/>
            <person name="Gao D."/>
            <person name="Wang J."/>
            <person name="Lang Y."/>
            <person name="Liu T."/>
            <person name="Li B."/>
            <person name="Bai Z."/>
            <person name="Luis Goicoechea J."/>
            <person name="Liang C."/>
            <person name="Chen C."/>
            <person name="Zhang W."/>
            <person name="Sun S."/>
            <person name="Liao Y."/>
            <person name="Zhang X."/>
            <person name="Yang L."/>
            <person name="Song C."/>
            <person name="Wang M."/>
            <person name="Shi J."/>
            <person name="Liu G."/>
            <person name="Liu J."/>
            <person name="Zhou H."/>
            <person name="Zhou W."/>
            <person name="Yu Q."/>
            <person name="An N."/>
            <person name="Chen Y."/>
            <person name="Cai Q."/>
            <person name="Wang B."/>
            <person name="Liu B."/>
            <person name="Min J."/>
            <person name="Huang Y."/>
            <person name="Wu H."/>
            <person name="Li Z."/>
            <person name="Zhang Y."/>
            <person name="Yin Y."/>
            <person name="Song W."/>
            <person name="Jiang J."/>
            <person name="Jackson S.A."/>
            <person name="Wing R.A."/>
            <person name="Wang J."/>
            <person name="Chen M."/>
        </authorList>
    </citation>
    <scope>NUCLEOTIDE SEQUENCE [LARGE SCALE GENOMIC DNA]</scope>
    <source>
        <strain evidence="3">cv. IRGC 101232</strain>
    </source>
</reference>
<evidence type="ECO:0000256" key="1">
    <source>
        <dbReference type="SAM" id="Phobius"/>
    </source>
</evidence>
<feature type="signal peptide" evidence="2">
    <location>
        <begin position="1"/>
        <end position="23"/>
    </location>
</feature>
<dbReference type="Gramene" id="OB09G21630.1">
    <property type="protein sequence ID" value="OB09G21630.1"/>
    <property type="gene ID" value="OB09G21630"/>
</dbReference>
<dbReference type="eggNOG" id="ENOG502QS3Z">
    <property type="taxonomic scope" value="Eukaryota"/>
</dbReference>
<reference evidence="3" key="2">
    <citation type="submission" date="2013-04" db="UniProtKB">
        <authorList>
            <consortium name="EnsemblPlants"/>
        </authorList>
    </citation>
    <scope>IDENTIFICATION</scope>
</reference>
<dbReference type="PANTHER" id="PTHR31881">
    <property type="match status" value="1"/>
</dbReference>